<evidence type="ECO:0000313" key="2">
    <source>
        <dbReference type="EMBL" id="MBD6620330.1"/>
    </source>
</evidence>
<evidence type="ECO:0000313" key="3">
    <source>
        <dbReference type="Proteomes" id="UP001165986"/>
    </source>
</evidence>
<feature type="transmembrane region" description="Helical" evidence="1">
    <location>
        <begin position="84"/>
        <end position="103"/>
    </location>
</feature>
<dbReference type="RefSeq" id="WP_191761542.1">
    <property type="nucleotide sequence ID" value="NZ_VJXY01000062.1"/>
</dbReference>
<accession>A0AA40T448</accession>
<gene>
    <name evidence="2" type="ORF">FNW02_32250</name>
</gene>
<keyword evidence="1" id="KW-0812">Transmembrane</keyword>
<sequence length="197" mass="21410">MVFEDMQTYSDAVAMPAKSRRRIAAERNTVALMGVAGALMIAEMSLHNMMMGGLIIVTAVAVTFQKEFALVLSGIDSKQRKYGVNLYAILFCLLAFVFVLDFASAPASAQFFNNAEDWLVTNFPNAAGNTQTQETIETVFNIIRALFLLYIAISIVNIIQAVRRDEDWATPARTPFIMVVAVFAADILTGLVAGGAG</sequence>
<dbReference type="Proteomes" id="UP001165986">
    <property type="component" value="Unassembled WGS sequence"/>
</dbReference>
<keyword evidence="3" id="KW-1185">Reference proteome</keyword>
<proteinExistence type="predicted"/>
<name>A0AA40T448_9NOST</name>
<comment type="caution">
    <text evidence="2">The sequence shown here is derived from an EMBL/GenBank/DDBJ whole genome shotgun (WGS) entry which is preliminary data.</text>
</comment>
<dbReference type="EMBL" id="VJXY01000062">
    <property type="protein sequence ID" value="MBD6620330.1"/>
    <property type="molecule type" value="Genomic_DNA"/>
</dbReference>
<keyword evidence="1" id="KW-1133">Transmembrane helix</keyword>
<feature type="transmembrane region" description="Helical" evidence="1">
    <location>
        <begin position="142"/>
        <end position="162"/>
    </location>
</feature>
<protein>
    <submittedName>
        <fullName evidence="2">Uncharacterized protein</fullName>
    </submittedName>
</protein>
<evidence type="ECO:0000256" key="1">
    <source>
        <dbReference type="SAM" id="Phobius"/>
    </source>
</evidence>
<dbReference type="AlphaFoldDB" id="A0AA40T448"/>
<feature type="transmembrane region" description="Helical" evidence="1">
    <location>
        <begin position="28"/>
        <end position="46"/>
    </location>
</feature>
<feature type="transmembrane region" description="Helical" evidence="1">
    <location>
        <begin position="174"/>
        <end position="196"/>
    </location>
</feature>
<reference evidence="2" key="1">
    <citation type="submission" date="2019-07" db="EMBL/GenBank/DDBJ databases">
        <title>Toxilogical consequences of a new and cryptic species of cyanobacteria (Komarekiella delphini-convector) recovered from the epidermis of a bottlenose dolphin and 1500 ft. in the air.</title>
        <authorList>
            <person name="Brown A.O."/>
            <person name="Dvorak P."/>
            <person name="Villanueva C.D."/>
            <person name="Foss A.J."/>
            <person name="Garvey A.D."/>
            <person name="Gibson Q.A."/>
            <person name="Johansen J.R."/>
            <person name="Casamatta D.A."/>
        </authorList>
    </citation>
    <scope>NUCLEOTIDE SEQUENCE</scope>
    <source>
        <strain evidence="2">SJRDD-AB1</strain>
    </source>
</reference>
<organism evidence="2 3">
    <name type="scientific">Komarekiella delphini-convector SJRDD-AB1</name>
    <dbReference type="NCBI Taxonomy" id="2593771"/>
    <lineage>
        <taxon>Bacteria</taxon>
        <taxon>Bacillati</taxon>
        <taxon>Cyanobacteriota</taxon>
        <taxon>Cyanophyceae</taxon>
        <taxon>Nostocales</taxon>
        <taxon>Nostocaceae</taxon>
        <taxon>Komarekiella</taxon>
        <taxon>Komarekiella delphini-convector</taxon>
    </lineage>
</organism>
<feature type="transmembrane region" description="Helical" evidence="1">
    <location>
        <begin position="52"/>
        <end position="72"/>
    </location>
</feature>
<keyword evidence="1" id="KW-0472">Membrane</keyword>